<evidence type="ECO:0000313" key="3">
    <source>
        <dbReference type="EMBL" id="CAL4768556.1"/>
    </source>
</evidence>
<sequence>MLCPVADVVAALMAFAVGQKTWETWDGQPRAGCSRPGCLALPSGVVTESAFRSVKEKASAGYAVYEKLEVSVPIGLVVEVLELKEDWAKVLLRQHICGWMKSENLSSEPAE</sequence>
<evidence type="ECO:0000313" key="2">
    <source>
        <dbReference type="EMBL" id="CAI3981244.1"/>
    </source>
</evidence>
<name>A0A9P1FL39_9DINO</name>
<keyword evidence="4" id="KW-1185">Reference proteome</keyword>
<organism evidence="2">
    <name type="scientific">Cladocopium goreaui</name>
    <dbReference type="NCBI Taxonomy" id="2562237"/>
    <lineage>
        <taxon>Eukaryota</taxon>
        <taxon>Sar</taxon>
        <taxon>Alveolata</taxon>
        <taxon>Dinophyceae</taxon>
        <taxon>Suessiales</taxon>
        <taxon>Symbiodiniaceae</taxon>
        <taxon>Cladocopium</taxon>
    </lineage>
</organism>
<evidence type="ECO:0000313" key="4">
    <source>
        <dbReference type="Proteomes" id="UP001152797"/>
    </source>
</evidence>
<feature type="chain" id="PRO_5043272015" evidence="1">
    <location>
        <begin position="19"/>
        <end position="111"/>
    </location>
</feature>
<reference evidence="2" key="1">
    <citation type="submission" date="2022-10" db="EMBL/GenBank/DDBJ databases">
        <authorList>
            <person name="Chen Y."/>
            <person name="Dougan E. K."/>
            <person name="Chan C."/>
            <person name="Rhodes N."/>
            <person name="Thang M."/>
        </authorList>
    </citation>
    <scope>NUCLEOTIDE SEQUENCE</scope>
</reference>
<reference evidence="3 4" key="2">
    <citation type="submission" date="2024-05" db="EMBL/GenBank/DDBJ databases">
        <authorList>
            <person name="Chen Y."/>
            <person name="Shah S."/>
            <person name="Dougan E. K."/>
            <person name="Thang M."/>
            <person name="Chan C."/>
        </authorList>
    </citation>
    <scope>NUCLEOTIDE SEQUENCE [LARGE SCALE GENOMIC DNA]</scope>
</reference>
<evidence type="ECO:0000256" key="1">
    <source>
        <dbReference type="SAM" id="SignalP"/>
    </source>
</evidence>
<dbReference type="Proteomes" id="UP001152797">
    <property type="component" value="Unassembled WGS sequence"/>
</dbReference>
<protein>
    <submittedName>
        <fullName evidence="2">Uncharacterized protein</fullName>
    </submittedName>
</protein>
<feature type="non-terminal residue" evidence="2">
    <location>
        <position position="111"/>
    </location>
</feature>
<dbReference type="EMBL" id="CAMXCT010000619">
    <property type="protein sequence ID" value="CAI3981244.1"/>
    <property type="molecule type" value="Genomic_DNA"/>
</dbReference>
<dbReference type="AlphaFoldDB" id="A0A9P1FL39"/>
<keyword evidence="1" id="KW-0732">Signal</keyword>
<comment type="caution">
    <text evidence="2">The sequence shown here is derived from an EMBL/GenBank/DDBJ whole genome shotgun (WGS) entry which is preliminary data.</text>
</comment>
<gene>
    <name evidence="2" type="ORF">C1SCF055_LOCUS9053</name>
</gene>
<dbReference type="EMBL" id="CAMXCT030000619">
    <property type="protein sequence ID" value="CAL4768556.1"/>
    <property type="molecule type" value="Genomic_DNA"/>
</dbReference>
<dbReference type="EMBL" id="CAMXCT020000619">
    <property type="protein sequence ID" value="CAL1134619.1"/>
    <property type="molecule type" value="Genomic_DNA"/>
</dbReference>
<accession>A0A9P1FL39</accession>
<feature type="signal peptide" evidence="1">
    <location>
        <begin position="1"/>
        <end position="18"/>
    </location>
</feature>
<proteinExistence type="predicted"/>